<name>A0A3R7JE16_9STRA</name>
<evidence type="ECO:0000313" key="8">
    <source>
        <dbReference type="Proteomes" id="UP000285624"/>
    </source>
</evidence>
<dbReference type="InterPro" id="IPR015915">
    <property type="entry name" value="Kelch-typ_b-propeller"/>
</dbReference>
<proteinExistence type="predicted"/>
<dbReference type="EMBL" id="MBDN02000290">
    <property type="protein sequence ID" value="RLN76800.1"/>
    <property type="molecule type" value="Genomic_DNA"/>
</dbReference>
<evidence type="ECO:0000256" key="3">
    <source>
        <dbReference type="PROSITE-ProRule" id="PRU00339"/>
    </source>
</evidence>
<reference evidence="4" key="1">
    <citation type="journal article" date="2015" name="Genom Data">
        <title>Genome sequences of six Phytophthora species associated with forests in New Zealand.</title>
        <authorList>
            <person name="Studholme D.J."/>
            <person name="McDougal R.L."/>
            <person name="Sambles C."/>
            <person name="Hansen E."/>
            <person name="Hardy G."/>
            <person name="Grant M."/>
            <person name="Ganley R.J."/>
            <person name="Williams N.M."/>
        </authorList>
    </citation>
    <scope>NUCLEOTIDE SEQUENCE</scope>
    <source>
        <strain evidence="4">NZFS 2646</strain>
        <strain evidence="5">NZFS 3630</strain>
    </source>
</reference>
<dbReference type="Proteomes" id="UP000792063">
    <property type="component" value="Unassembled WGS sequence"/>
</dbReference>
<dbReference type="EMBL" id="JPWV03000252">
    <property type="protein sequence ID" value="KAG2520108.1"/>
    <property type="molecule type" value="Genomic_DNA"/>
</dbReference>
<dbReference type="PANTHER" id="PTHR46093">
    <property type="entry name" value="ACYL-COA-BINDING DOMAIN-CONTAINING PROTEIN 5"/>
    <property type="match status" value="1"/>
</dbReference>
<comment type="caution">
    <text evidence="6">The sequence shown here is derived from an EMBL/GenBank/DDBJ whole genome shotgun (WGS) entry which is preliminary data.</text>
</comment>
<dbReference type="EMBL" id="JPWU03000265">
    <property type="protein sequence ID" value="KAG2520992.1"/>
    <property type="molecule type" value="Genomic_DNA"/>
</dbReference>
<evidence type="ECO:0000313" key="6">
    <source>
        <dbReference type="EMBL" id="RLN43625.1"/>
    </source>
</evidence>
<sequence length="435" mass="48276">MQDMALRRELQQLSPEELRALLSSTGHEDLLRKDNPVASQVDEQLIAAKDEGNAFFRQGKIQDAVDAYSRCIAMDPNNTVCLSNRAAAYLKLGQFDCAIADCSKAIEVAPTIKPFMRRATAYIAVQQFENAVADLIAALEFEPRNKECRMKLQTIVDVAMEMQSSWGDNAKVALRRAGVRAAVIVSVRDGWTQSAVRGNPGPTAVNGHTLFEGDDERVYLFGGRAVREQKPSVFVRDKEDDSSWGTAVVKVTWEEVGPRNRIAERKGNSDWPSARDGHSMCLLQGTETQAPRLLVFGGNGQLNDEKMNDVWLFDLKKQCWVSLPCLGDIPTPRSYHTAHVIDEFLFVVGGRTADSEDDSVYMLDTNTSEWFKVPIPKDHALTPRAWHSSILTNAGKLFVLGGGTYHGPLKDAATLDLTYFQTKAVRLNSAKCAWH</sequence>
<keyword evidence="1" id="KW-0880">Kelch repeat</keyword>
<dbReference type="AlphaFoldDB" id="A0A3R7JE16"/>
<dbReference type="STRING" id="325452.A0A3R7JE16"/>
<dbReference type="Proteomes" id="UP000785171">
    <property type="component" value="Unassembled WGS sequence"/>
</dbReference>
<protein>
    <submittedName>
        <fullName evidence="6">Uncharacterized protein</fullName>
    </submittedName>
</protein>
<gene>
    <name evidence="6" type="ORF">BBI17_007221</name>
    <name evidence="7" type="ORF">BBO99_00007264</name>
    <name evidence="4" type="ORF">JM16_006887</name>
    <name evidence="5" type="ORF">JM18_006807</name>
</gene>
<dbReference type="PANTHER" id="PTHR46093:SF18">
    <property type="entry name" value="FIBRONECTIN TYPE-III DOMAIN-CONTAINING PROTEIN"/>
    <property type="match status" value="1"/>
</dbReference>
<keyword evidence="8" id="KW-1185">Reference proteome</keyword>
<evidence type="ECO:0000256" key="1">
    <source>
        <dbReference type="ARBA" id="ARBA00022441"/>
    </source>
</evidence>
<dbReference type="Proteomes" id="UP000285624">
    <property type="component" value="Unassembled WGS sequence"/>
</dbReference>
<reference evidence="4" key="3">
    <citation type="submission" date="2020-06" db="EMBL/GenBank/DDBJ databases">
        <authorList>
            <person name="Studholme D.J."/>
        </authorList>
    </citation>
    <scope>NUCLEOTIDE SEQUENCE</scope>
    <source>
        <strain evidence="4">NZFS 2646</strain>
        <strain evidence="5">NZFS 3630</strain>
    </source>
</reference>
<keyword evidence="3" id="KW-0802">TPR repeat</keyword>
<evidence type="ECO:0000313" key="9">
    <source>
        <dbReference type="Proteomes" id="UP000285883"/>
    </source>
</evidence>
<feature type="repeat" description="TPR" evidence="3">
    <location>
        <begin position="112"/>
        <end position="145"/>
    </location>
</feature>
<dbReference type="Proteomes" id="UP000285883">
    <property type="component" value="Unassembled WGS sequence"/>
</dbReference>
<reference evidence="8 9" key="2">
    <citation type="submission" date="2018-07" db="EMBL/GenBank/DDBJ databases">
        <title>Genome sequencing of oomycete isolates from Chile give support for New Zealand origin for Phytophthora kernoviae and make available the first Nothophytophthora sp. genome.</title>
        <authorList>
            <person name="Studholme D.J."/>
            <person name="Sanfuentes E."/>
            <person name="Panda P."/>
            <person name="Hill R."/>
            <person name="Sambles C."/>
            <person name="Grant M."/>
            <person name="Williams N.M."/>
            <person name="Mcdougal R.L."/>
        </authorList>
    </citation>
    <scope>NUCLEOTIDE SEQUENCE [LARGE SCALE GENOMIC DNA]</scope>
    <source>
        <strain evidence="6">Chile2</strain>
        <strain evidence="7">Chile4</strain>
    </source>
</reference>
<dbReference type="InterPro" id="IPR011990">
    <property type="entry name" value="TPR-like_helical_dom_sf"/>
</dbReference>
<dbReference type="Gene3D" id="1.25.40.10">
    <property type="entry name" value="Tetratricopeptide repeat domain"/>
    <property type="match status" value="1"/>
</dbReference>
<dbReference type="InterPro" id="IPR019734">
    <property type="entry name" value="TPR_rpt"/>
</dbReference>
<dbReference type="Gene3D" id="2.120.10.80">
    <property type="entry name" value="Kelch-type beta propeller"/>
    <property type="match status" value="1"/>
</dbReference>
<dbReference type="EMBL" id="MAYM02000368">
    <property type="protein sequence ID" value="RLN43625.1"/>
    <property type="molecule type" value="Genomic_DNA"/>
</dbReference>
<accession>A0A3R7JE16</accession>
<feature type="repeat" description="TPR" evidence="3">
    <location>
        <begin position="45"/>
        <end position="78"/>
    </location>
</feature>
<dbReference type="SUPFAM" id="SSF48452">
    <property type="entry name" value="TPR-like"/>
    <property type="match status" value="1"/>
</dbReference>
<evidence type="ECO:0000313" key="7">
    <source>
        <dbReference type="EMBL" id="RLN76800.1"/>
    </source>
</evidence>
<organism evidence="6 9">
    <name type="scientific">Phytophthora kernoviae</name>
    <dbReference type="NCBI Taxonomy" id="325452"/>
    <lineage>
        <taxon>Eukaryota</taxon>
        <taxon>Sar</taxon>
        <taxon>Stramenopiles</taxon>
        <taxon>Oomycota</taxon>
        <taxon>Peronosporomycetes</taxon>
        <taxon>Peronosporales</taxon>
        <taxon>Peronosporaceae</taxon>
        <taxon>Phytophthora</taxon>
    </lineage>
</organism>
<evidence type="ECO:0000313" key="4">
    <source>
        <dbReference type="EMBL" id="KAG2520108.1"/>
    </source>
</evidence>
<dbReference type="SMART" id="SM00028">
    <property type="entry name" value="TPR"/>
    <property type="match status" value="3"/>
</dbReference>
<dbReference type="Pfam" id="PF24681">
    <property type="entry name" value="Kelch_KLHDC2_KLHL20_DRC7"/>
    <property type="match status" value="1"/>
</dbReference>
<evidence type="ECO:0000313" key="5">
    <source>
        <dbReference type="EMBL" id="KAG2520992.1"/>
    </source>
</evidence>
<dbReference type="PROSITE" id="PS50005">
    <property type="entry name" value="TPR"/>
    <property type="match status" value="2"/>
</dbReference>
<dbReference type="SUPFAM" id="SSF117281">
    <property type="entry name" value="Kelch motif"/>
    <property type="match status" value="1"/>
</dbReference>
<evidence type="ECO:0000256" key="2">
    <source>
        <dbReference type="ARBA" id="ARBA00022737"/>
    </source>
</evidence>
<dbReference type="Pfam" id="PF13414">
    <property type="entry name" value="TPR_11"/>
    <property type="match status" value="1"/>
</dbReference>
<keyword evidence="2" id="KW-0677">Repeat</keyword>